<keyword evidence="3" id="KW-1185">Reference proteome</keyword>
<dbReference type="SUPFAM" id="SSF50494">
    <property type="entry name" value="Trypsin-like serine proteases"/>
    <property type="match status" value="1"/>
</dbReference>
<protein>
    <recommendedName>
        <fullName evidence="1">Peptidase S1 domain-containing protein</fullName>
    </recommendedName>
</protein>
<dbReference type="EMBL" id="BLKM01000725">
    <property type="protein sequence ID" value="GFG37825.1"/>
    <property type="molecule type" value="Genomic_DNA"/>
</dbReference>
<organism evidence="2 3">
    <name type="scientific">Coptotermes formosanus</name>
    <name type="common">Formosan subterranean termite</name>
    <dbReference type="NCBI Taxonomy" id="36987"/>
    <lineage>
        <taxon>Eukaryota</taxon>
        <taxon>Metazoa</taxon>
        <taxon>Ecdysozoa</taxon>
        <taxon>Arthropoda</taxon>
        <taxon>Hexapoda</taxon>
        <taxon>Insecta</taxon>
        <taxon>Pterygota</taxon>
        <taxon>Neoptera</taxon>
        <taxon>Polyneoptera</taxon>
        <taxon>Dictyoptera</taxon>
        <taxon>Blattodea</taxon>
        <taxon>Blattoidea</taxon>
        <taxon>Termitoidae</taxon>
        <taxon>Rhinotermitidae</taxon>
        <taxon>Coptotermes</taxon>
    </lineage>
</organism>
<evidence type="ECO:0000313" key="3">
    <source>
        <dbReference type="Proteomes" id="UP000502823"/>
    </source>
</evidence>
<reference evidence="3" key="1">
    <citation type="submission" date="2020-01" db="EMBL/GenBank/DDBJ databases">
        <title>Draft genome sequence of the Termite Coptotermes fromosanus.</title>
        <authorList>
            <person name="Itakura S."/>
            <person name="Yosikawa Y."/>
            <person name="Umezawa K."/>
        </authorList>
    </citation>
    <scope>NUCLEOTIDE SEQUENCE [LARGE SCALE GENOMIC DNA]</scope>
</reference>
<name>A0A6L2Q4V1_COPFO</name>
<dbReference type="GO" id="GO:0004252">
    <property type="term" value="F:serine-type endopeptidase activity"/>
    <property type="evidence" value="ECO:0007669"/>
    <property type="project" value="InterPro"/>
</dbReference>
<accession>A0A6L2Q4V1</accession>
<gene>
    <name evidence="2" type="ORF">Cfor_11640</name>
</gene>
<dbReference type="InterPro" id="IPR043504">
    <property type="entry name" value="Peptidase_S1_PA_chymotrypsin"/>
</dbReference>
<dbReference type="AlphaFoldDB" id="A0A6L2Q4V1"/>
<evidence type="ECO:0000259" key="1">
    <source>
        <dbReference type="Pfam" id="PF00089"/>
    </source>
</evidence>
<feature type="non-terminal residue" evidence="2">
    <location>
        <position position="1"/>
    </location>
</feature>
<evidence type="ECO:0000313" key="2">
    <source>
        <dbReference type="EMBL" id="GFG37825.1"/>
    </source>
</evidence>
<dbReference type="GO" id="GO:0006508">
    <property type="term" value="P:proteolysis"/>
    <property type="evidence" value="ECO:0007669"/>
    <property type="project" value="InterPro"/>
</dbReference>
<dbReference type="InterPro" id="IPR009003">
    <property type="entry name" value="Peptidase_S1_PA"/>
</dbReference>
<dbReference type="InterPro" id="IPR001254">
    <property type="entry name" value="Trypsin_dom"/>
</dbReference>
<dbReference type="OrthoDB" id="6607982at2759"/>
<feature type="domain" description="Peptidase S1" evidence="1">
    <location>
        <begin position="28"/>
        <end position="126"/>
    </location>
</feature>
<dbReference type="InParanoid" id="A0A6L2Q4V1"/>
<dbReference type="Gene3D" id="2.40.10.10">
    <property type="entry name" value="Trypsin-like serine proteases"/>
    <property type="match status" value="2"/>
</dbReference>
<comment type="caution">
    <text evidence="2">The sequence shown here is derived from an EMBL/GenBank/DDBJ whole genome shotgun (WGS) entry which is preliminary data.</text>
</comment>
<proteinExistence type="predicted"/>
<dbReference type="Pfam" id="PF00089">
    <property type="entry name" value="Trypsin"/>
    <property type="match status" value="1"/>
</dbReference>
<sequence length="147" mass="15427">SASNVRFRAGSSIRGTGGSLHPVQDDYTLDFDIHVAWVSVAFTFGLGVQPIPPAKSDPVAGETGVVQVVTVTIMSPDECNYAYDVYGGITKNMICAGGKDVCQGVSGWSLVVGRYAVLVLSGRVSATGRSLVQRNPTDCDVCLSVIK</sequence>
<dbReference type="Proteomes" id="UP000502823">
    <property type="component" value="Unassembled WGS sequence"/>
</dbReference>